<dbReference type="InterPro" id="IPR000014">
    <property type="entry name" value="PAS"/>
</dbReference>
<dbReference type="GO" id="GO:0006355">
    <property type="term" value="P:regulation of DNA-templated transcription"/>
    <property type="evidence" value="ECO:0007669"/>
    <property type="project" value="InterPro"/>
</dbReference>
<sequence length="255" mass="27253">MQPDRPESDRPESDRPESDRPSPDRPSSDRPSSDRPESARAEAARAEAVVWRNRALTLLDRVAVPVAVCDVHGAVLLANPAMAAECATTPGRLRGRDVLDLFSPREAGQVARIAQALRLRHRSRYQVAVRWRGPGGAERHGELTADPVSDSVDATPTLLVMLRVLGERTPCAEPPVRVAPVQARILALLAGGATTAQAARTTGLTTDGVTYHLRRLSARWGAANRTELVARAYALGVLAPGTWPPAPAVAGEDGE</sequence>
<evidence type="ECO:0000313" key="3">
    <source>
        <dbReference type="EMBL" id="GGQ72582.1"/>
    </source>
</evidence>
<feature type="domain" description="HTH luxR-type" evidence="2">
    <location>
        <begin position="175"/>
        <end position="232"/>
    </location>
</feature>
<dbReference type="Gene3D" id="1.10.10.10">
    <property type="entry name" value="Winged helix-like DNA-binding domain superfamily/Winged helix DNA-binding domain"/>
    <property type="match status" value="1"/>
</dbReference>
<dbReference type="InterPro" id="IPR035965">
    <property type="entry name" value="PAS-like_dom_sf"/>
</dbReference>
<gene>
    <name evidence="3" type="ORF">GCM10010145_47820</name>
</gene>
<dbReference type="SUPFAM" id="SSF55785">
    <property type="entry name" value="PYP-like sensor domain (PAS domain)"/>
    <property type="match status" value="1"/>
</dbReference>
<feature type="region of interest" description="Disordered" evidence="1">
    <location>
        <begin position="1"/>
        <end position="41"/>
    </location>
</feature>
<dbReference type="CDD" id="cd00130">
    <property type="entry name" value="PAS"/>
    <property type="match status" value="1"/>
</dbReference>
<dbReference type="InterPro" id="IPR000792">
    <property type="entry name" value="Tscrpt_reg_LuxR_C"/>
</dbReference>
<dbReference type="Pfam" id="PF08448">
    <property type="entry name" value="PAS_4"/>
    <property type="match status" value="1"/>
</dbReference>
<name>A0A918BIV1_9ACTN</name>
<dbReference type="SUPFAM" id="SSF46894">
    <property type="entry name" value="C-terminal effector domain of the bipartite response regulators"/>
    <property type="match status" value="1"/>
</dbReference>
<evidence type="ECO:0000313" key="4">
    <source>
        <dbReference type="Proteomes" id="UP000620156"/>
    </source>
</evidence>
<dbReference type="Proteomes" id="UP000620156">
    <property type="component" value="Unassembled WGS sequence"/>
</dbReference>
<dbReference type="AlphaFoldDB" id="A0A918BIV1"/>
<accession>A0A918BIV1</accession>
<dbReference type="NCBIfam" id="TIGR00229">
    <property type="entry name" value="sensory_box"/>
    <property type="match status" value="1"/>
</dbReference>
<dbReference type="InterPro" id="IPR013656">
    <property type="entry name" value="PAS_4"/>
</dbReference>
<keyword evidence="4" id="KW-1185">Reference proteome</keyword>
<reference evidence="3" key="1">
    <citation type="journal article" date="2014" name="Int. J. Syst. Evol. Microbiol.">
        <title>Complete genome sequence of Corynebacterium casei LMG S-19264T (=DSM 44701T), isolated from a smear-ripened cheese.</title>
        <authorList>
            <consortium name="US DOE Joint Genome Institute (JGI-PGF)"/>
            <person name="Walter F."/>
            <person name="Albersmeier A."/>
            <person name="Kalinowski J."/>
            <person name="Ruckert C."/>
        </authorList>
    </citation>
    <scope>NUCLEOTIDE SEQUENCE</scope>
    <source>
        <strain evidence="3">JCM 3131</strain>
    </source>
</reference>
<proteinExistence type="predicted"/>
<protein>
    <recommendedName>
        <fullName evidence="2">HTH luxR-type domain-containing protein</fullName>
    </recommendedName>
</protein>
<evidence type="ECO:0000256" key="1">
    <source>
        <dbReference type="SAM" id="MobiDB-lite"/>
    </source>
</evidence>
<dbReference type="Gene3D" id="3.30.450.20">
    <property type="entry name" value="PAS domain"/>
    <property type="match status" value="1"/>
</dbReference>
<organism evidence="3 4">
    <name type="scientific">Streptomyces ruber</name>
    <dbReference type="NCBI Taxonomy" id="83378"/>
    <lineage>
        <taxon>Bacteria</taxon>
        <taxon>Bacillati</taxon>
        <taxon>Actinomycetota</taxon>
        <taxon>Actinomycetes</taxon>
        <taxon>Kitasatosporales</taxon>
        <taxon>Streptomycetaceae</taxon>
        <taxon>Streptomyces</taxon>
    </lineage>
</organism>
<dbReference type="InterPro" id="IPR016032">
    <property type="entry name" value="Sig_transdc_resp-reg_C-effctor"/>
</dbReference>
<reference evidence="3" key="2">
    <citation type="submission" date="2020-09" db="EMBL/GenBank/DDBJ databases">
        <authorList>
            <person name="Sun Q."/>
            <person name="Ohkuma M."/>
        </authorList>
    </citation>
    <scope>NUCLEOTIDE SEQUENCE</scope>
    <source>
        <strain evidence="3">JCM 3131</strain>
    </source>
</reference>
<dbReference type="EMBL" id="BMQK01000012">
    <property type="protein sequence ID" value="GGQ72582.1"/>
    <property type="molecule type" value="Genomic_DNA"/>
</dbReference>
<dbReference type="InterPro" id="IPR036388">
    <property type="entry name" value="WH-like_DNA-bd_sf"/>
</dbReference>
<evidence type="ECO:0000259" key="2">
    <source>
        <dbReference type="SMART" id="SM00421"/>
    </source>
</evidence>
<dbReference type="GO" id="GO:0003677">
    <property type="term" value="F:DNA binding"/>
    <property type="evidence" value="ECO:0007669"/>
    <property type="project" value="InterPro"/>
</dbReference>
<comment type="caution">
    <text evidence="3">The sequence shown here is derived from an EMBL/GenBank/DDBJ whole genome shotgun (WGS) entry which is preliminary data.</text>
</comment>
<dbReference type="SMART" id="SM00421">
    <property type="entry name" value="HTH_LUXR"/>
    <property type="match status" value="1"/>
</dbReference>